<evidence type="ECO:0000313" key="3">
    <source>
        <dbReference type="Proteomes" id="UP001449178"/>
    </source>
</evidence>
<evidence type="ECO:0000313" key="2">
    <source>
        <dbReference type="EMBL" id="WZW88586.1"/>
    </source>
</evidence>
<dbReference type="Proteomes" id="UP001449178">
    <property type="component" value="Chromosome"/>
</dbReference>
<dbReference type="PANTHER" id="PTHR37024:SF3">
    <property type="entry name" value="TYPE VI SECRETION SYSTEM PROTEIN TSSA"/>
    <property type="match status" value="1"/>
</dbReference>
<proteinExistence type="predicted"/>
<organism evidence="2 3">
    <name type="scientific">Ignatzschineria larvae DSM 13226</name>
    <dbReference type="NCBI Taxonomy" id="1111732"/>
    <lineage>
        <taxon>Bacteria</taxon>
        <taxon>Pseudomonadati</taxon>
        <taxon>Pseudomonadota</taxon>
        <taxon>Gammaproteobacteria</taxon>
        <taxon>Cardiobacteriales</taxon>
        <taxon>Ignatzschineriaceae</taxon>
        <taxon>Ignatzschineria</taxon>
    </lineage>
</organism>
<sequence length="498" mass="58127">MSIDLIKIQLPITETLLMGEDISDSAEFEWLDTELMKVGSLAHESIEWDKIKELSWKLLTEKSKDYRLLSFLVQSLQQKPEFKYYLQSITVLHLFLERYWQAFPYEKEGKRVDLNRTRFLVPLLKRSIQRFDEYRTTVSTVQKRELLNTLNKIALIFEKQGIEIDDLEYFIRISEQVEATDSLEVAGNHPHDNNLSTVNDRAGRHGSSHGSSHNSAGIYDSIFAFFKAENDIKFIHKLIGQLEKNEEFLLALIMRRIALWDDIHEVPLHESNGETTLAAPSQEVIGRSQQLLSSETFSLDSWLQLENSLMKAPFWLDAHRISAFVAGSLFSKVYEIEIKQRVNTLLDRLPSLKKLTFSNGMKYISEETLEWLQEDNTLLSNSNHSVESENIVNDQGFYDLKLWNNYLQETDQYYKAEGFTQTLHWVQQKIQKAENLREEVLWQLALSQLYNREGLSELAQRNSQAVIYQITHIDLQEWEPQIFELLQHGTSSKEIILE</sequence>
<dbReference type="Pfam" id="PF06812">
    <property type="entry name" value="ImpA_N"/>
    <property type="match status" value="1"/>
</dbReference>
<reference evidence="2 3" key="1">
    <citation type="submission" date="2024-03" db="EMBL/GenBank/DDBJ databases">
        <title>Complete Genome Sequence and Annotation of Ignatzschineria larvae DSM 13226.</title>
        <authorList>
            <person name="Cantrell E."/>
            <person name="Burcham Z.M."/>
        </authorList>
    </citation>
    <scope>NUCLEOTIDE SEQUENCE [LARGE SCALE GENOMIC DNA]</scope>
    <source>
        <strain evidence="2 3">DSM 13226</strain>
    </source>
</reference>
<protein>
    <submittedName>
        <fullName evidence="2">Type VI secretion system protein TssA</fullName>
    </submittedName>
</protein>
<dbReference type="Pfam" id="PF16989">
    <property type="entry name" value="T6SS_VasJ"/>
    <property type="match status" value="1"/>
</dbReference>
<name>A0ABZ3C502_9GAMM</name>
<dbReference type="NCBIfam" id="TIGR03362">
    <property type="entry name" value="VI_chp_7"/>
    <property type="match status" value="1"/>
</dbReference>
<evidence type="ECO:0000259" key="1">
    <source>
        <dbReference type="Pfam" id="PF06812"/>
    </source>
</evidence>
<accession>A0ABZ3C502</accession>
<keyword evidence="3" id="KW-1185">Reference proteome</keyword>
<dbReference type="InterPro" id="IPR017739">
    <property type="entry name" value="T6SS-assoc_VCA0119"/>
</dbReference>
<dbReference type="PANTHER" id="PTHR37024">
    <property type="entry name" value="TYPE VI SECRETION SYSTEM DUF2094 AND IMPA-RELATED DOMAIN PROTEIN"/>
    <property type="match status" value="1"/>
</dbReference>
<dbReference type="EMBL" id="CP150637">
    <property type="protein sequence ID" value="WZW88586.1"/>
    <property type="molecule type" value="Genomic_DNA"/>
</dbReference>
<dbReference type="InterPro" id="IPR010657">
    <property type="entry name" value="ImpA_N"/>
</dbReference>
<dbReference type="RefSeq" id="WP_026878738.1">
    <property type="nucleotide sequence ID" value="NZ_AZOD01000012.1"/>
</dbReference>
<gene>
    <name evidence="2" type="primary">tssA</name>
    <name evidence="2" type="ORF">WMO13_04155</name>
</gene>
<feature type="domain" description="ImpA N-terminal" evidence="1">
    <location>
        <begin position="11"/>
        <end position="103"/>
    </location>
</feature>